<dbReference type="InterPro" id="IPR003029">
    <property type="entry name" value="S1_domain"/>
</dbReference>
<dbReference type="SMART" id="SM00316">
    <property type="entry name" value="S1"/>
    <property type="match status" value="1"/>
</dbReference>
<comment type="subcellular location">
    <subcellularLocation>
        <location evidence="1">Nucleus</location>
    </subcellularLocation>
</comment>
<dbReference type="InterPro" id="IPR026699">
    <property type="entry name" value="Exosome_RNA_bind1/RRP40/RRP4"/>
</dbReference>
<dbReference type="GO" id="GO:0000177">
    <property type="term" value="C:cytoplasmic exosome (RNase complex)"/>
    <property type="evidence" value="ECO:0007669"/>
    <property type="project" value="TreeGrafter"/>
</dbReference>
<evidence type="ECO:0000256" key="1">
    <source>
        <dbReference type="ARBA" id="ARBA00004123"/>
    </source>
</evidence>
<keyword evidence="3" id="KW-0698">rRNA processing</keyword>
<keyword evidence="6" id="KW-0539">Nucleus</keyword>
<dbReference type="GO" id="GO:0071038">
    <property type="term" value="P:TRAMP-dependent tRNA surveillance pathway"/>
    <property type="evidence" value="ECO:0007669"/>
    <property type="project" value="TreeGrafter"/>
</dbReference>
<name>A0A8J6ASC6_9EUKA</name>
<comment type="caution">
    <text evidence="8">The sequence shown here is derived from an EMBL/GenBank/DDBJ whole genome shotgun (WGS) entry which is preliminary data.</text>
</comment>
<dbReference type="GO" id="GO:0034475">
    <property type="term" value="P:U4 snRNA 3'-end processing"/>
    <property type="evidence" value="ECO:0007669"/>
    <property type="project" value="TreeGrafter"/>
</dbReference>
<proteinExistence type="inferred from homology"/>
<evidence type="ECO:0000256" key="4">
    <source>
        <dbReference type="ARBA" id="ARBA00022835"/>
    </source>
</evidence>
<dbReference type="GO" id="GO:0071051">
    <property type="term" value="P:poly(A)-dependent snoRNA 3'-end processing"/>
    <property type="evidence" value="ECO:0007669"/>
    <property type="project" value="TreeGrafter"/>
</dbReference>
<dbReference type="InterPro" id="IPR036612">
    <property type="entry name" value="KH_dom_type_1_sf"/>
</dbReference>
<keyword evidence="9" id="KW-1185">Reference proteome</keyword>
<evidence type="ECO:0000256" key="3">
    <source>
        <dbReference type="ARBA" id="ARBA00022552"/>
    </source>
</evidence>
<dbReference type="GO" id="GO:0000176">
    <property type="term" value="C:nuclear exosome (RNase complex)"/>
    <property type="evidence" value="ECO:0007669"/>
    <property type="project" value="TreeGrafter"/>
</dbReference>
<gene>
    <name evidence="8" type="ORF">J8273_3359</name>
</gene>
<dbReference type="Pfam" id="PF15985">
    <property type="entry name" value="KH_6"/>
    <property type="match status" value="1"/>
</dbReference>
<sequence>MAQDLFVPGEEVADISDQLRGHGITTNDTHLVSSLCGISSQLHKLTFMTSFKTWYQPRVGDIVIGRIVSIEGRKWKVDVGAPQHGRLMISSVNLPGGELRRRDQTDELNMRSFFIEGDVLSAEVQQTNQDGSFTLHTRSERYGKLEHGYFARTESYLVKRANRHIHTLDNGVGLIIGVNGRCWISGPRPMAAGQGESTKDMADAVLSVDRLRGVARTARAIEELTAERKFVTLESITARLADM</sequence>
<dbReference type="OrthoDB" id="1650at2759"/>
<organism evidence="8 9">
    <name type="scientific">Carpediemonas membranifera</name>
    <dbReference type="NCBI Taxonomy" id="201153"/>
    <lineage>
        <taxon>Eukaryota</taxon>
        <taxon>Metamonada</taxon>
        <taxon>Carpediemonas-like organisms</taxon>
        <taxon>Carpediemonas</taxon>
    </lineage>
</organism>
<dbReference type="Gene3D" id="2.40.50.100">
    <property type="match status" value="1"/>
</dbReference>
<dbReference type="CDD" id="cd05789">
    <property type="entry name" value="S1_Rrp4"/>
    <property type="match status" value="1"/>
</dbReference>
<dbReference type="GO" id="GO:0071034">
    <property type="term" value="P:CUT catabolic process"/>
    <property type="evidence" value="ECO:0007669"/>
    <property type="project" value="TreeGrafter"/>
</dbReference>
<dbReference type="AlphaFoldDB" id="A0A8J6ASC6"/>
<dbReference type="PANTHER" id="PTHR21321:SF4">
    <property type="entry name" value="EXOSOME COMPLEX COMPONENT RRP4"/>
    <property type="match status" value="1"/>
</dbReference>
<dbReference type="InterPro" id="IPR012340">
    <property type="entry name" value="NA-bd_OB-fold"/>
</dbReference>
<feature type="domain" description="S1 motif" evidence="7">
    <location>
        <begin position="58"/>
        <end position="138"/>
    </location>
</feature>
<reference evidence="8" key="1">
    <citation type="submission" date="2021-05" db="EMBL/GenBank/DDBJ databases">
        <title>A free-living protist that lacks canonical eukaryotic 1 DNA replication and segregation systems.</title>
        <authorList>
            <person name="Salas-Leiva D.E."/>
            <person name="Tromer E.C."/>
            <person name="Curtis B.A."/>
            <person name="Jerlstrom-Hultqvist J."/>
            <person name="Kolisko M."/>
            <person name="Yi Z."/>
            <person name="Salas-Leiva J.S."/>
            <person name="Gallot-Lavallee L."/>
            <person name="Kops G.J.P.L."/>
            <person name="Archibald J.M."/>
            <person name="Simpson A.G.B."/>
            <person name="Roger A.J."/>
        </authorList>
    </citation>
    <scope>NUCLEOTIDE SEQUENCE</scope>
    <source>
        <strain evidence="8">BICM</strain>
    </source>
</reference>
<evidence type="ECO:0000259" key="7">
    <source>
        <dbReference type="SMART" id="SM00316"/>
    </source>
</evidence>
<keyword evidence="5" id="KW-0694">RNA-binding</keyword>
<dbReference type="InterPro" id="IPR004088">
    <property type="entry name" value="KH_dom_type_1"/>
</dbReference>
<comment type="similarity">
    <text evidence="2">Belongs to the RRP4 family.</text>
</comment>
<protein>
    <submittedName>
        <fullName evidence="8">Exosome subunit Rrp4</fullName>
    </submittedName>
</protein>
<dbReference type="SUPFAM" id="SSF50249">
    <property type="entry name" value="Nucleic acid-binding proteins"/>
    <property type="match status" value="1"/>
</dbReference>
<accession>A0A8J6ASC6</accession>
<evidence type="ECO:0000256" key="2">
    <source>
        <dbReference type="ARBA" id="ARBA00009155"/>
    </source>
</evidence>
<dbReference type="Proteomes" id="UP000717585">
    <property type="component" value="Unassembled WGS sequence"/>
</dbReference>
<dbReference type="SUPFAM" id="SSF54791">
    <property type="entry name" value="Eukaryotic type KH-domain (KH-domain type I)"/>
    <property type="match status" value="1"/>
</dbReference>
<evidence type="ECO:0000256" key="6">
    <source>
        <dbReference type="ARBA" id="ARBA00023242"/>
    </source>
</evidence>
<evidence type="ECO:0000256" key="5">
    <source>
        <dbReference type="ARBA" id="ARBA00022884"/>
    </source>
</evidence>
<evidence type="ECO:0000313" key="8">
    <source>
        <dbReference type="EMBL" id="KAG9393226.1"/>
    </source>
</evidence>
<keyword evidence="4" id="KW-0271">Exosome</keyword>
<dbReference type="SUPFAM" id="SSF110324">
    <property type="entry name" value="Ribosomal L27 protein-like"/>
    <property type="match status" value="1"/>
</dbReference>
<evidence type="ECO:0000313" key="9">
    <source>
        <dbReference type="Proteomes" id="UP000717585"/>
    </source>
</evidence>
<dbReference type="GO" id="GO:0000467">
    <property type="term" value="P:exonucleolytic trimming to generate mature 3'-end of 5.8S rRNA from tricistronic rRNA transcript (SSU-rRNA, 5.8S rRNA, LSU-rRNA)"/>
    <property type="evidence" value="ECO:0007669"/>
    <property type="project" value="TreeGrafter"/>
</dbReference>
<dbReference type="GO" id="GO:0071035">
    <property type="term" value="P:nuclear polyadenylation-dependent rRNA catabolic process"/>
    <property type="evidence" value="ECO:0007669"/>
    <property type="project" value="TreeGrafter"/>
</dbReference>
<dbReference type="PANTHER" id="PTHR21321">
    <property type="entry name" value="PNAS-3 RELATED"/>
    <property type="match status" value="1"/>
</dbReference>
<dbReference type="Gene3D" id="2.40.50.140">
    <property type="entry name" value="Nucleic acid-binding proteins"/>
    <property type="match status" value="1"/>
</dbReference>
<dbReference type="Pfam" id="PF21266">
    <property type="entry name" value="S1_RRP4"/>
    <property type="match status" value="1"/>
</dbReference>
<dbReference type="GO" id="GO:0003723">
    <property type="term" value="F:RNA binding"/>
    <property type="evidence" value="ECO:0007669"/>
    <property type="project" value="UniProtKB-KW"/>
</dbReference>
<dbReference type="FunFam" id="2.40.50.140:FF:000038">
    <property type="entry name" value="Exosome complex component RRP4"/>
    <property type="match status" value="1"/>
</dbReference>
<dbReference type="EMBL" id="JAHDYR010000025">
    <property type="protein sequence ID" value="KAG9393226.1"/>
    <property type="molecule type" value="Genomic_DNA"/>
</dbReference>
<dbReference type="InterPro" id="IPR048565">
    <property type="entry name" value="S1_RRP4"/>
</dbReference>